<name>A0ACB7RXL9_HYAAI</name>
<gene>
    <name evidence="1" type="ORF">HPB50_015821</name>
</gene>
<organism evidence="1 2">
    <name type="scientific">Hyalomma asiaticum</name>
    <name type="common">Tick</name>
    <dbReference type="NCBI Taxonomy" id="266040"/>
    <lineage>
        <taxon>Eukaryota</taxon>
        <taxon>Metazoa</taxon>
        <taxon>Ecdysozoa</taxon>
        <taxon>Arthropoda</taxon>
        <taxon>Chelicerata</taxon>
        <taxon>Arachnida</taxon>
        <taxon>Acari</taxon>
        <taxon>Parasitiformes</taxon>
        <taxon>Ixodida</taxon>
        <taxon>Ixodoidea</taxon>
        <taxon>Ixodidae</taxon>
        <taxon>Hyalomminae</taxon>
        <taxon>Hyalomma</taxon>
    </lineage>
</organism>
<proteinExistence type="predicted"/>
<comment type="caution">
    <text evidence="1">The sequence shown here is derived from an EMBL/GenBank/DDBJ whole genome shotgun (WGS) entry which is preliminary data.</text>
</comment>
<accession>A0ACB7RXL9</accession>
<evidence type="ECO:0000313" key="2">
    <source>
        <dbReference type="Proteomes" id="UP000821845"/>
    </source>
</evidence>
<dbReference type="Proteomes" id="UP000821845">
    <property type="component" value="Chromosome 7"/>
</dbReference>
<keyword evidence="2" id="KW-1185">Reference proteome</keyword>
<dbReference type="EMBL" id="CM023487">
    <property type="protein sequence ID" value="KAH6926209.1"/>
    <property type="molecule type" value="Genomic_DNA"/>
</dbReference>
<sequence>MPEGHDDDRRIAEEPKFYTRPTLAPASAPGLRPAMGISLKLGCSIEVLDKCGADLVIFGTGHTVPNTTKELLKQCEIEFSAGICARQFANRCLPPLPRGMVVVILEGISQEVASKCNVSNPLHDEFLKHAPCMNKVGDTLHMCMKKLTLSLDYSASIEPHLRVGRSCCNFAEYLKCSGDAMRKQCGEEAEDYIKKLLTRSAGDFIEIACINHRTDFESCKSSAAVVDMSTTRITSLLSPMAKLVSAEG</sequence>
<reference evidence="1" key="1">
    <citation type="submission" date="2020-05" db="EMBL/GenBank/DDBJ databases">
        <title>Large-scale comparative analyses of tick genomes elucidate their genetic diversity and vector capacities.</title>
        <authorList>
            <person name="Jia N."/>
            <person name="Wang J."/>
            <person name="Shi W."/>
            <person name="Du L."/>
            <person name="Sun Y."/>
            <person name="Zhan W."/>
            <person name="Jiang J."/>
            <person name="Wang Q."/>
            <person name="Zhang B."/>
            <person name="Ji P."/>
            <person name="Sakyi L.B."/>
            <person name="Cui X."/>
            <person name="Yuan T."/>
            <person name="Jiang B."/>
            <person name="Yang W."/>
            <person name="Lam T.T.-Y."/>
            <person name="Chang Q."/>
            <person name="Ding S."/>
            <person name="Wang X."/>
            <person name="Zhu J."/>
            <person name="Ruan X."/>
            <person name="Zhao L."/>
            <person name="Wei J."/>
            <person name="Que T."/>
            <person name="Du C."/>
            <person name="Cheng J."/>
            <person name="Dai P."/>
            <person name="Han X."/>
            <person name="Huang E."/>
            <person name="Gao Y."/>
            <person name="Liu J."/>
            <person name="Shao H."/>
            <person name="Ye R."/>
            <person name="Li L."/>
            <person name="Wei W."/>
            <person name="Wang X."/>
            <person name="Wang C."/>
            <person name="Yang T."/>
            <person name="Huo Q."/>
            <person name="Li W."/>
            <person name="Guo W."/>
            <person name="Chen H."/>
            <person name="Zhou L."/>
            <person name="Ni X."/>
            <person name="Tian J."/>
            <person name="Zhou Y."/>
            <person name="Sheng Y."/>
            <person name="Liu T."/>
            <person name="Pan Y."/>
            <person name="Xia L."/>
            <person name="Li J."/>
            <person name="Zhao F."/>
            <person name="Cao W."/>
        </authorList>
    </citation>
    <scope>NUCLEOTIDE SEQUENCE</scope>
    <source>
        <strain evidence="1">Hyas-2018</strain>
    </source>
</reference>
<protein>
    <submittedName>
        <fullName evidence="1">Uncharacterized protein</fullName>
    </submittedName>
</protein>
<evidence type="ECO:0000313" key="1">
    <source>
        <dbReference type="EMBL" id="KAH6926209.1"/>
    </source>
</evidence>